<reference evidence="2" key="1">
    <citation type="journal article" date="2023" name="Front. Plant Sci.">
        <title>Chromosomal-level genome assembly of Melastoma candidum provides insights into trichome evolution.</title>
        <authorList>
            <person name="Zhong Y."/>
            <person name="Wu W."/>
            <person name="Sun C."/>
            <person name="Zou P."/>
            <person name="Liu Y."/>
            <person name="Dai S."/>
            <person name="Zhou R."/>
        </authorList>
    </citation>
    <scope>NUCLEOTIDE SEQUENCE [LARGE SCALE GENOMIC DNA]</scope>
</reference>
<sequence>MRSYSHLSENPRKNKRLSSIFRWRIRRMPRKACLIATCSKVVCKNMPRKSEQSAAEVALTELAKAGEVNQSILVPVQETGLCKNLLQEYAQKMNYAIPSYECTKDESPGRVALFSCTVDIGGIKYIGASVRTKKEAEIKAARTALLAIQSCSSEPAPRNTQLTVVPCKKRSVESNINTEADKNLLKAKKRRLNKKKSGKALPVPEGNPEVSTVVWPIVLPYIPNAVQQPPAIPLDQLPSMNSSDGSRTQSTPKLNLPGFPLQPHITNVGQPLPMIPPGQLSCMNSHNGSMTQGPPSQQNFPLLPLHPYMARVMQQPAVIPLDHHPNTNSRNGLTTESCSSQPNLATNVTAPQVTVSQDLRPPRNANYSDGLKPNC</sequence>
<keyword evidence="2" id="KW-1185">Reference proteome</keyword>
<evidence type="ECO:0000313" key="1">
    <source>
        <dbReference type="EMBL" id="KAI4369806.1"/>
    </source>
</evidence>
<comment type="caution">
    <text evidence="1">The sequence shown here is derived from an EMBL/GenBank/DDBJ whole genome shotgun (WGS) entry which is preliminary data.</text>
</comment>
<dbReference type="Proteomes" id="UP001057402">
    <property type="component" value="Chromosome 5"/>
</dbReference>
<proteinExistence type="predicted"/>
<evidence type="ECO:0000313" key="2">
    <source>
        <dbReference type="Proteomes" id="UP001057402"/>
    </source>
</evidence>
<name>A0ACB9QV14_9MYRT</name>
<organism evidence="1 2">
    <name type="scientific">Melastoma candidum</name>
    <dbReference type="NCBI Taxonomy" id="119954"/>
    <lineage>
        <taxon>Eukaryota</taxon>
        <taxon>Viridiplantae</taxon>
        <taxon>Streptophyta</taxon>
        <taxon>Embryophyta</taxon>
        <taxon>Tracheophyta</taxon>
        <taxon>Spermatophyta</taxon>
        <taxon>Magnoliopsida</taxon>
        <taxon>eudicotyledons</taxon>
        <taxon>Gunneridae</taxon>
        <taxon>Pentapetalae</taxon>
        <taxon>rosids</taxon>
        <taxon>malvids</taxon>
        <taxon>Myrtales</taxon>
        <taxon>Melastomataceae</taxon>
        <taxon>Melastomatoideae</taxon>
        <taxon>Melastomateae</taxon>
        <taxon>Melastoma</taxon>
    </lineage>
</organism>
<dbReference type="EMBL" id="CM042884">
    <property type="protein sequence ID" value="KAI4369806.1"/>
    <property type="molecule type" value="Genomic_DNA"/>
</dbReference>
<protein>
    <submittedName>
        <fullName evidence="1">Uncharacterized protein</fullName>
    </submittedName>
</protein>
<gene>
    <name evidence="1" type="ORF">MLD38_018210</name>
</gene>
<accession>A0ACB9QV14</accession>